<protein>
    <submittedName>
        <fullName evidence="1">Uncharacterized protein</fullName>
    </submittedName>
</protein>
<proteinExistence type="predicted"/>
<reference evidence="1" key="2">
    <citation type="journal article" date="2015" name="Data Brief">
        <title>Shoot transcriptome of the giant reed, Arundo donax.</title>
        <authorList>
            <person name="Barrero R.A."/>
            <person name="Guerrero F.D."/>
            <person name="Moolhuijzen P."/>
            <person name="Goolsby J.A."/>
            <person name="Tidwell J."/>
            <person name="Bellgard S.E."/>
            <person name="Bellgard M.I."/>
        </authorList>
    </citation>
    <scope>NUCLEOTIDE SEQUENCE</scope>
    <source>
        <tissue evidence="1">Shoot tissue taken approximately 20 cm above the soil surface</tissue>
    </source>
</reference>
<dbReference type="EMBL" id="GBRH01277535">
    <property type="protein sequence ID" value="JAD20360.1"/>
    <property type="molecule type" value="Transcribed_RNA"/>
</dbReference>
<name>A0A0A8Y4H5_ARUDO</name>
<organism evidence="1">
    <name type="scientific">Arundo donax</name>
    <name type="common">Giant reed</name>
    <name type="synonym">Donax arundinaceus</name>
    <dbReference type="NCBI Taxonomy" id="35708"/>
    <lineage>
        <taxon>Eukaryota</taxon>
        <taxon>Viridiplantae</taxon>
        <taxon>Streptophyta</taxon>
        <taxon>Embryophyta</taxon>
        <taxon>Tracheophyta</taxon>
        <taxon>Spermatophyta</taxon>
        <taxon>Magnoliopsida</taxon>
        <taxon>Liliopsida</taxon>
        <taxon>Poales</taxon>
        <taxon>Poaceae</taxon>
        <taxon>PACMAD clade</taxon>
        <taxon>Arundinoideae</taxon>
        <taxon>Arundineae</taxon>
        <taxon>Arundo</taxon>
    </lineage>
</organism>
<evidence type="ECO:0000313" key="1">
    <source>
        <dbReference type="EMBL" id="JAD20360.1"/>
    </source>
</evidence>
<dbReference type="AlphaFoldDB" id="A0A0A8Y4H5"/>
<accession>A0A0A8Y4H5</accession>
<sequence length="43" mass="5215">MFMLTFRYKGNINLSKYAINYSMPPIVGIYKEKIYFETRSEEQ</sequence>
<reference evidence="1" key="1">
    <citation type="submission" date="2014-09" db="EMBL/GenBank/DDBJ databases">
        <authorList>
            <person name="Magalhaes I.L.F."/>
            <person name="Oliveira U."/>
            <person name="Santos F.R."/>
            <person name="Vidigal T.H.D.A."/>
            <person name="Brescovit A.D."/>
            <person name="Santos A.J."/>
        </authorList>
    </citation>
    <scope>NUCLEOTIDE SEQUENCE</scope>
    <source>
        <tissue evidence="1">Shoot tissue taken approximately 20 cm above the soil surface</tissue>
    </source>
</reference>